<keyword evidence="2 6" id="KW-0732">Signal</keyword>
<dbReference type="Proteomes" id="UP000250140">
    <property type="component" value="Unassembled WGS sequence"/>
</dbReference>
<sequence>MITRFLQIIVVAILALLRVSGDSTCYPPGFPDNPTLTVHDSEPFQNCTTFNGSIEVVSNFVGVLDFGSLHYITGGILISDVSGLTSVVGASLTTIGGNIVIANCSSLTRISLTNLTNTTPSSQDNPFYETLQLQIENAPLLRVVDLPWLGSANSIDINAVVSLNLSSLAGLRTLYLSGITNISAPELHTVGDLDISSSSITEISFPNLNGVFILNFNNNLFLRSISLPGVGPHLVTLMIGNNSQLESISMEHLGTVRGGLNISQNPQLAEVEMISLQEIAPFLVIDDNLSLTKLVMPEVVTVGVPDEPPMGGQALMMRNNPQLRTLDGLPQLQSVFGNVSISGNFSSSGSPIPANCSTYQKLKNENFIEGNFTCSSSNPPTSHSPAKPTGVSDSHTYLGTGAKAGIGAGAAAFGIAAIIGGALVIKRKRRRGTPKDEAGSTPVAELPGGKAAHEMESKHGQGELPEESSEAHEMPAPPSPGHE</sequence>
<evidence type="ECO:0000256" key="3">
    <source>
        <dbReference type="ARBA" id="ARBA00023180"/>
    </source>
</evidence>
<feature type="region of interest" description="Disordered" evidence="4">
    <location>
        <begin position="430"/>
        <end position="483"/>
    </location>
</feature>
<keyword evidence="3" id="KW-0325">Glycoprotein</keyword>
<dbReference type="Gene3D" id="3.80.10.10">
    <property type="entry name" value="Ribonuclease Inhibitor"/>
    <property type="match status" value="1"/>
</dbReference>
<evidence type="ECO:0000256" key="6">
    <source>
        <dbReference type="SAM" id="SignalP"/>
    </source>
</evidence>
<evidence type="ECO:0000313" key="8">
    <source>
        <dbReference type="Proteomes" id="UP000250140"/>
    </source>
</evidence>
<accession>A0A8E2EVL7</accession>
<dbReference type="PANTHER" id="PTHR31018:SF3">
    <property type="entry name" value="RECEPTOR PROTEIN-TYROSINE KINASE"/>
    <property type="match status" value="1"/>
</dbReference>
<feature type="chain" id="PRO_5034267703" evidence="6">
    <location>
        <begin position="22"/>
        <end position="483"/>
    </location>
</feature>
<dbReference type="EMBL" id="KV750372">
    <property type="protein sequence ID" value="OCL05128.1"/>
    <property type="molecule type" value="Genomic_DNA"/>
</dbReference>
<feature type="region of interest" description="Disordered" evidence="4">
    <location>
        <begin position="373"/>
        <end position="392"/>
    </location>
</feature>
<dbReference type="AlphaFoldDB" id="A0A8E2EVL7"/>
<comment type="subcellular location">
    <subcellularLocation>
        <location evidence="1">Cell envelope</location>
    </subcellularLocation>
</comment>
<keyword evidence="8" id="KW-1185">Reference proteome</keyword>
<feature type="compositionally biased region" description="Polar residues" evidence="4">
    <location>
        <begin position="373"/>
        <end position="384"/>
    </location>
</feature>
<dbReference type="InterPro" id="IPR032675">
    <property type="entry name" value="LRR_dom_sf"/>
</dbReference>
<dbReference type="SUPFAM" id="SSF52058">
    <property type="entry name" value="L domain-like"/>
    <property type="match status" value="2"/>
</dbReference>
<dbReference type="InterPro" id="IPR051648">
    <property type="entry name" value="CWI-Assembly_Regulator"/>
</dbReference>
<keyword evidence="5" id="KW-1133">Transmembrane helix</keyword>
<organism evidence="7 8">
    <name type="scientific">Glonium stellatum</name>
    <dbReference type="NCBI Taxonomy" id="574774"/>
    <lineage>
        <taxon>Eukaryota</taxon>
        <taxon>Fungi</taxon>
        <taxon>Dikarya</taxon>
        <taxon>Ascomycota</taxon>
        <taxon>Pezizomycotina</taxon>
        <taxon>Dothideomycetes</taxon>
        <taxon>Pleosporomycetidae</taxon>
        <taxon>Gloniales</taxon>
        <taxon>Gloniaceae</taxon>
        <taxon>Glonium</taxon>
    </lineage>
</organism>
<proteinExistence type="predicted"/>
<evidence type="ECO:0000256" key="1">
    <source>
        <dbReference type="ARBA" id="ARBA00004196"/>
    </source>
</evidence>
<keyword evidence="5" id="KW-0812">Transmembrane</keyword>
<dbReference type="PANTHER" id="PTHR31018">
    <property type="entry name" value="SPORULATION-SPECIFIC PROTEIN-RELATED"/>
    <property type="match status" value="1"/>
</dbReference>
<keyword evidence="5" id="KW-0472">Membrane</keyword>
<evidence type="ECO:0000313" key="7">
    <source>
        <dbReference type="EMBL" id="OCL05128.1"/>
    </source>
</evidence>
<protein>
    <submittedName>
        <fullName evidence="7">Uncharacterized protein</fullName>
    </submittedName>
</protein>
<name>A0A8E2EVL7_9PEZI</name>
<gene>
    <name evidence="7" type="ORF">AOQ84DRAFT_379893</name>
</gene>
<feature type="compositionally biased region" description="Basic and acidic residues" evidence="4">
    <location>
        <begin position="451"/>
        <end position="461"/>
    </location>
</feature>
<evidence type="ECO:0000256" key="2">
    <source>
        <dbReference type="ARBA" id="ARBA00022729"/>
    </source>
</evidence>
<feature type="signal peptide" evidence="6">
    <location>
        <begin position="1"/>
        <end position="21"/>
    </location>
</feature>
<evidence type="ECO:0000256" key="4">
    <source>
        <dbReference type="SAM" id="MobiDB-lite"/>
    </source>
</evidence>
<reference evidence="7 8" key="1">
    <citation type="journal article" date="2016" name="Nat. Commun.">
        <title>Ectomycorrhizal ecology is imprinted in the genome of the dominant symbiotic fungus Cenococcum geophilum.</title>
        <authorList>
            <consortium name="DOE Joint Genome Institute"/>
            <person name="Peter M."/>
            <person name="Kohler A."/>
            <person name="Ohm R.A."/>
            <person name="Kuo A."/>
            <person name="Krutzmann J."/>
            <person name="Morin E."/>
            <person name="Arend M."/>
            <person name="Barry K.W."/>
            <person name="Binder M."/>
            <person name="Choi C."/>
            <person name="Clum A."/>
            <person name="Copeland A."/>
            <person name="Grisel N."/>
            <person name="Haridas S."/>
            <person name="Kipfer T."/>
            <person name="LaButti K."/>
            <person name="Lindquist E."/>
            <person name="Lipzen A."/>
            <person name="Maire R."/>
            <person name="Meier B."/>
            <person name="Mihaltcheva S."/>
            <person name="Molinier V."/>
            <person name="Murat C."/>
            <person name="Poggeler S."/>
            <person name="Quandt C.A."/>
            <person name="Sperisen C."/>
            <person name="Tritt A."/>
            <person name="Tisserant E."/>
            <person name="Crous P.W."/>
            <person name="Henrissat B."/>
            <person name="Nehls U."/>
            <person name="Egli S."/>
            <person name="Spatafora J.W."/>
            <person name="Grigoriev I.V."/>
            <person name="Martin F.M."/>
        </authorList>
    </citation>
    <scope>NUCLEOTIDE SEQUENCE [LARGE SCALE GENOMIC DNA]</scope>
    <source>
        <strain evidence="7 8">CBS 207.34</strain>
    </source>
</reference>
<evidence type="ECO:0000256" key="5">
    <source>
        <dbReference type="SAM" id="Phobius"/>
    </source>
</evidence>
<dbReference type="OrthoDB" id="536881at2759"/>
<feature type="transmembrane region" description="Helical" evidence="5">
    <location>
        <begin position="404"/>
        <end position="425"/>
    </location>
</feature>